<keyword evidence="16" id="KW-0133">Cell shape</keyword>
<feature type="non-terminal residue" evidence="30">
    <location>
        <position position="375"/>
    </location>
</feature>
<dbReference type="GO" id="GO:0016763">
    <property type="term" value="F:pentosyltransferase activity"/>
    <property type="evidence" value="ECO:0007669"/>
    <property type="project" value="InterPro"/>
</dbReference>
<evidence type="ECO:0000256" key="9">
    <source>
        <dbReference type="ARBA" id="ARBA00022519"/>
    </source>
</evidence>
<evidence type="ECO:0000256" key="20">
    <source>
        <dbReference type="ARBA" id="ARBA00023136"/>
    </source>
</evidence>
<evidence type="ECO:0000256" key="17">
    <source>
        <dbReference type="ARBA" id="ARBA00022968"/>
    </source>
</evidence>
<sequence length="375" mass="42351">MGKKKKKRKSSAFKIILNVFLSIFLVAGVAFGGIVFAMIKTAPPLNVQQVLTFDEPSILYDDKGQYMDKVITNEQRIVVDYKNVPQNLKNAFVSIEDERFYKHHGVDIKRFTGVILINVTNKIKRSSKLQGASTLTQQLIKNTVLSSEVSIKRKVQEMYLSIQLEKELSKDEILGAYMNSIFLGGNALGVEAASKQYFNKSVKDLSLIECAFIAGVPQSPSVYYPYSSVAKKNPSIYLNRTKTVLYKMLDNGYITQNDYNKALKDLDSKKLAFAKPSAPNNKLAYEWFSIPAIEQVKKDLKTQYKYDDKQIHNLLVNGGLKIYTTMNKNLQDKTQNTINNAYYLNSYKSNGMIYPQASAVIMDYHNGEVKTIIGG</sequence>
<evidence type="ECO:0000256" key="11">
    <source>
        <dbReference type="ARBA" id="ARBA00022670"/>
    </source>
</evidence>
<dbReference type="Proteomes" id="UP000011944">
    <property type="component" value="Unassembled WGS sequence"/>
</dbReference>
<evidence type="ECO:0000256" key="25">
    <source>
        <dbReference type="ARBA" id="ARBA00044770"/>
    </source>
</evidence>
<evidence type="ECO:0000259" key="29">
    <source>
        <dbReference type="Pfam" id="PF00912"/>
    </source>
</evidence>
<keyword evidence="20 28" id="KW-0472">Membrane</keyword>
<dbReference type="GO" id="GO:0009274">
    <property type="term" value="C:peptidoglycan-based cell wall"/>
    <property type="evidence" value="ECO:0007669"/>
    <property type="project" value="InterPro"/>
</dbReference>
<dbReference type="Pfam" id="PF00912">
    <property type="entry name" value="Transgly"/>
    <property type="match status" value="1"/>
</dbReference>
<evidence type="ECO:0000256" key="3">
    <source>
        <dbReference type="ARBA" id="ARBA00004752"/>
    </source>
</evidence>
<evidence type="ECO:0000256" key="6">
    <source>
        <dbReference type="ARBA" id="ARBA00012448"/>
    </source>
</evidence>
<evidence type="ECO:0000313" key="30">
    <source>
        <dbReference type="EMBL" id="EKN41107.1"/>
    </source>
</evidence>
<keyword evidence="23" id="KW-0961">Cell wall biogenesis/degradation</keyword>
<reference evidence="30 31" key="1">
    <citation type="submission" date="2012-10" db="EMBL/GenBank/DDBJ databases">
        <authorList>
            <person name="Strain E.A."/>
            <person name="Brown E."/>
            <person name="Allard M.W."/>
            <person name="Gonzalez-Escalona N."/>
            <person name="Timme R."/>
        </authorList>
    </citation>
    <scope>NUCLEOTIDE SEQUENCE [LARGE SCALE GENOMIC DNA]</scope>
    <source>
        <strain evidence="30 31">CFSAN001627</strain>
    </source>
</reference>
<feature type="domain" description="Glycosyl transferase family 51" evidence="29">
    <location>
        <begin position="65"/>
        <end position="248"/>
    </location>
</feature>
<evidence type="ECO:0000256" key="8">
    <source>
        <dbReference type="ARBA" id="ARBA00022475"/>
    </source>
</evidence>
<comment type="similarity">
    <text evidence="4">In the C-terminal section; belongs to the transpeptidase family.</text>
</comment>
<dbReference type="InterPro" id="IPR011812">
    <property type="entry name" value="Pep_trsgly"/>
</dbReference>
<evidence type="ECO:0000256" key="21">
    <source>
        <dbReference type="ARBA" id="ARBA00023251"/>
    </source>
</evidence>
<dbReference type="InterPro" id="IPR012338">
    <property type="entry name" value="Beta-lactam/transpept-like"/>
</dbReference>
<evidence type="ECO:0000256" key="18">
    <source>
        <dbReference type="ARBA" id="ARBA00022984"/>
    </source>
</evidence>
<dbReference type="GO" id="GO:0071555">
    <property type="term" value="P:cell wall organization"/>
    <property type="evidence" value="ECO:0007669"/>
    <property type="project" value="UniProtKB-KW"/>
</dbReference>
<keyword evidence="22" id="KW-0511">Multifunctional enzyme</keyword>
<keyword evidence="18" id="KW-0573">Peptidoglycan synthesis</keyword>
<dbReference type="InterPro" id="IPR023346">
    <property type="entry name" value="Lysozyme-like_dom_sf"/>
</dbReference>
<dbReference type="UniPathway" id="UPA00219"/>
<keyword evidence="8" id="KW-1003">Cell membrane</keyword>
<feature type="transmembrane region" description="Helical" evidence="28">
    <location>
        <begin position="12"/>
        <end position="39"/>
    </location>
</feature>
<accession>M1ZPP6</accession>
<protein>
    <recommendedName>
        <fullName evidence="7">Penicillin-binding protein 1A</fullName>
        <ecNumber evidence="25">2.4.99.28</ecNumber>
        <ecNumber evidence="6">3.4.16.4</ecNumber>
    </recommendedName>
</protein>
<evidence type="ECO:0000256" key="15">
    <source>
        <dbReference type="ARBA" id="ARBA00022801"/>
    </source>
</evidence>
<dbReference type="GO" id="GO:0009002">
    <property type="term" value="F:serine-type D-Ala-D-Ala carboxypeptidase activity"/>
    <property type="evidence" value="ECO:0007669"/>
    <property type="project" value="UniProtKB-EC"/>
</dbReference>
<keyword evidence="10" id="KW-0121">Carboxypeptidase</keyword>
<name>M1ZPP6_CLOBO</name>
<keyword evidence="21" id="KW-0046">Antibiotic resistance</keyword>
<gene>
    <name evidence="30" type="ORF">CFSAN001627_15348</name>
</gene>
<dbReference type="EC" id="3.4.16.4" evidence="6"/>
<comment type="catalytic activity">
    <reaction evidence="26">
        <text>[GlcNAc-(1-&gt;4)-Mur2Ac(oyl-L-Ala-gamma-D-Glu-L-Lys-D-Ala-D-Ala)](n)-di-trans,octa-cis-undecaprenyl diphosphate + beta-D-GlcNAc-(1-&gt;4)-Mur2Ac(oyl-L-Ala-gamma-D-Glu-L-Lys-D-Ala-D-Ala)-di-trans,octa-cis-undecaprenyl diphosphate = [GlcNAc-(1-&gt;4)-Mur2Ac(oyl-L-Ala-gamma-D-Glu-L-Lys-D-Ala-D-Ala)](n+1)-di-trans,octa-cis-undecaprenyl diphosphate + di-trans,octa-cis-undecaprenyl diphosphate + H(+)</text>
        <dbReference type="Rhea" id="RHEA:23708"/>
        <dbReference type="Rhea" id="RHEA-COMP:9602"/>
        <dbReference type="Rhea" id="RHEA-COMP:9603"/>
        <dbReference type="ChEBI" id="CHEBI:15378"/>
        <dbReference type="ChEBI" id="CHEBI:58405"/>
        <dbReference type="ChEBI" id="CHEBI:60033"/>
        <dbReference type="ChEBI" id="CHEBI:78435"/>
        <dbReference type="EC" id="2.4.99.28"/>
    </reaction>
</comment>
<proteinExistence type="inferred from homology"/>
<dbReference type="Gene3D" id="1.10.3810.10">
    <property type="entry name" value="Biosynthetic peptidoglycan transglycosylase-like"/>
    <property type="match status" value="1"/>
</dbReference>
<organism evidence="30 31">
    <name type="scientific">Clostridium botulinum CFSAN001627</name>
    <dbReference type="NCBI Taxonomy" id="1232189"/>
    <lineage>
        <taxon>Bacteria</taxon>
        <taxon>Bacillati</taxon>
        <taxon>Bacillota</taxon>
        <taxon>Clostridia</taxon>
        <taxon>Eubacteriales</taxon>
        <taxon>Clostridiaceae</taxon>
        <taxon>Clostridium</taxon>
    </lineage>
</organism>
<evidence type="ECO:0000256" key="22">
    <source>
        <dbReference type="ARBA" id="ARBA00023268"/>
    </source>
</evidence>
<dbReference type="FunFam" id="1.10.3810.10:FF:000001">
    <property type="entry name" value="Penicillin-binding protein 1A"/>
    <property type="match status" value="1"/>
</dbReference>
<dbReference type="Gene3D" id="3.40.710.10">
    <property type="entry name" value="DD-peptidase/beta-lactamase superfamily"/>
    <property type="match status" value="1"/>
</dbReference>
<evidence type="ECO:0000256" key="26">
    <source>
        <dbReference type="ARBA" id="ARBA00049902"/>
    </source>
</evidence>
<comment type="subcellular location">
    <subcellularLocation>
        <location evidence="2">Cell membrane</location>
        <topology evidence="2">Single-pass type II membrane protein</topology>
    </subcellularLocation>
</comment>
<dbReference type="GO" id="GO:0009252">
    <property type="term" value="P:peptidoglycan biosynthetic process"/>
    <property type="evidence" value="ECO:0007669"/>
    <property type="project" value="UniProtKB-UniPathway"/>
</dbReference>
<reference evidence="30 31" key="2">
    <citation type="submission" date="2013-03" db="EMBL/GenBank/DDBJ databases">
        <title>Diversity in Clostridium botulinum.</title>
        <authorList>
            <person name="Timme R.E."/>
            <person name="Allard M."/>
            <person name="Luo Y."/>
            <person name="Strain E."/>
            <person name="Gonzalez-Escalona N."/>
            <person name="Brown E."/>
        </authorList>
    </citation>
    <scope>NUCLEOTIDE SEQUENCE [LARGE SCALE GENOMIC DNA]</scope>
    <source>
        <strain evidence="30 31">CFSAN001627</strain>
    </source>
</reference>
<dbReference type="GO" id="GO:0005886">
    <property type="term" value="C:plasma membrane"/>
    <property type="evidence" value="ECO:0007669"/>
    <property type="project" value="UniProtKB-SubCell"/>
</dbReference>
<evidence type="ECO:0000256" key="2">
    <source>
        <dbReference type="ARBA" id="ARBA00004401"/>
    </source>
</evidence>
<dbReference type="GO" id="GO:0046677">
    <property type="term" value="P:response to antibiotic"/>
    <property type="evidence" value="ECO:0007669"/>
    <property type="project" value="UniProtKB-KW"/>
</dbReference>
<keyword evidence="17" id="KW-0735">Signal-anchor</keyword>
<evidence type="ECO:0000256" key="10">
    <source>
        <dbReference type="ARBA" id="ARBA00022645"/>
    </source>
</evidence>
<keyword evidence="19 28" id="KW-1133">Transmembrane helix</keyword>
<dbReference type="SUPFAM" id="SSF53955">
    <property type="entry name" value="Lysozyme-like"/>
    <property type="match status" value="1"/>
</dbReference>
<evidence type="ECO:0000256" key="4">
    <source>
        <dbReference type="ARBA" id="ARBA00007090"/>
    </source>
</evidence>
<dbReference type="GO" id="GO:0008955">
    <property type="term" value="F:peptidoglycan glycosyltransferase activity"/>
    <property type="evidence" value="ECO:0007669"/>
    <property type="project" value="UniProtKB-EC"/>
</dbReference>
<dbReference type="EMBL" id="AMXI01000925">
    <property type="protein sequence ID" value="EKN41107.1"/>
    <property type="molecule type" value="Genomic_DNA"/>
</dbReference>
<dbReference type="InterPro" id="IPR001264">
    <property type="entry name" value="Glyco_trans_51"/>
</dbReference>
<keyword evidence="11" id="KW-0645">Protease</keyword>
<evidence type="ECO:0000256" key="12">
    <source>
        <dbReference type="ARBA" id="ARBA00022676"/>
    </source>
</evidence>
<comment type="similarity">
    <text evidence="5">In the N-terminal section; belongs to the glycosyltransferase 51 family.</text>
</comment>
<dbReference type="EC" id="2.4.99.28" evidence="25"/>
<evidence type="ECO:0000256" key="19">
    <source>
        <dbReference type="ARBA" id="ARBA00022989"/>
    </source>
</evidence>
<comment type="pathway">
    <text evidence="27">Glycan biosynthesis.</text>
</comment>
<evidence type="ECO:0000256" key="1">
    <source>
        <dbReference type="ARBA" id="ARBA00002624"/>
    </source>
</evidence>
<evidence type="ECO:0000256" key="28">
    <source>
        <dbReference type="SAM" id="Phobius"/>
    </source>
</evidence>
<evidence type="ECO:0000256" key="23">
    <source>
        <dbReference type="ARBA" id="ARBA00023316"/>
    </source>
</evidence>
<evidence type="ECO:0000256" key="24">
    <source>
        <dbReference type="ARBA" id="ARBA00034000"/>
    </source>
</evidence>
<evidence type="ECO:0000256" key="14">
    <source>
        <dbReference type="ARBA" id="ARBA00022692"/>
    </source>
</evidence>
<evidence type="ECO:0000256" key="5">
    <source>
        <dbReference type="ARBA" id="ARBA00007739"/>
    </source>
</evidence>
<dbReference type="AlphaFoldDB" id="M1ZPP6"/>
<evidence type="ECO:0000256" key="27">
    <source>
        <dbReference type="ARBA" id="ARBA00060592"/>
    </source>
</evidence>
<keyword evidence="15" id="KW-0378">Hydrolase</keyword>
<keyword evidence="13" id="KW-0808">Transferase</keyword>
<dbReference type="GO" id="GO:0008360">
    <property type="term" value="P:regulation of cell shape"/>
    <property type="evidence" value="ECO:0007669"/>
    <property type="project" value="UniProtKB-KW"/>
</dbReference>
<dbReference type="PANTHER" id="PTHR30400">
    <property type="entry name" value="MONOFUNCTIONAL BIOSYNTHETIC PEPTIDOGLYCAN TRANSGLYCOSYLASE"/>
    <property type="match status" value="1"/>
</dbReference>
<dbReference type="InterPro" id="IPR036950">
    <property type="entry name" value="PBP_transglycosylase"/>
</dbReference>
<comment type="pathway">
    <text evidence="3">Cell wall biogenesis; peptidoglycan biosynthesis.</text>
</comment>
<dbReference type="SUPFAM" id="SSF56601">
    <property type="entry name" value="beta-lactamase/transpeptidase-like"/>
    <property type="match status" value="1"/>
</dbReference>
<evidence type="ECO:0000256" key="16">
    <source>
        <dbReference type="ARBA" id="ARBA00022960"/>
    </source>
</evidence>
<evidence type="ECO:0000256" key="7">
    <source>
        <dbReference type="ARBA" id="ARBA00018638"/>
    </source>
</evidence>
<evidence type="ECO:0000313" key="31">
    <source>
        <dbReference type="Proteomes" id="UP000011944"/>
    </source>
</evidence>
<keyword evidence="12" id="KW-0328">Glycosyltransferase</keyword>
<comment type="caution">
    <text evidence="30">The sequence shown here is derived from an EMBL/GenBank/DDBJ whole genome shotgun (WGS) entry which is preliminary data.</text>
</comment>
<comment type="catalytic activity">
    <reaction evidence="24">
        <text>Preferential cleavage: (Ac)2-L-Lys-D-Ala-|-D-Ala. Also transpeptidation of peptidyl-alanyl moieties that are N-acyl substituents of D-alanine.</text>
        <dbReference type="EC" id="3.4.16.4"/>
    </reaction>
</comment>
<keyword evidence="9" id="KW-0997">Cell inner membrane</keyword>
<keyword evidence="14 28" id="KW-0812">Transmembrane</keyword>
<evidence type="ECO:0000256" key="13">
    <source>
        <dbReference type="ARBA" id="ARBA00022679"/>
    </source>
</evidence>
<dbReference type="PANTHER" id="PTHR30400:SF0">
    <property type="entry name" value="BIOSYNTHETIC PEPTIDOGLYCAN TRANSGLYCOSYLASE"/>
    <property type="match status" value="1"/>
</dbReference>
<dbReference type="GO" id="GO:0006508">
    <property type="term" value="P:proteolysis"/>
    <property type="evidence" value="ECO:0007669"/>
    <property type="project" value="UniProtKB-KW"/>
</dbReference>
<comment type="function">
    <text evidence="1">Cell wall formation. Synthesis of cross-linked peptidoglycan from the lipid intermediates. The enzyme has a penicillin-insensitive transglycosylase N-terminal domain (formation of linear glycan strands) and a penicillin-sensitive transpeptidase C-terminal domain (cross-linking of the peptide subunits).</text>
</comment>